<evidence type="ECO:0000313" key="1">
    <source>
        <dbReference type="EMBL" id="EDU60926.1"/>
    </source>
</evidence>
<sequence length="51" mass="5928">MDIKYIQKVDARIICLFFSQLADLNDEINVDFLGVCDEDHYSITDKELGFL</sequence>
<dbReference type="Proteomes" id="UP000004506">
    <property type="component" value="Unassembled WGS sequence"/>
</dbReference>
<protein>
    <submittedName>
        <fullName evidence="1">Uncharacterized protein</fullName>
    </submittedName>
</protein>
<reference evidence="2" key="1">
    <citation type="submission" date="2008-04" db="EMBL/GenBank/DDBJ databases">
        <title>Draft genome sequence of Providencia stuartii (ATCC 25827).</title>
        <authorList>
            <person name="Sudarsanam P."/>
            <person name="Ley R."/>
            <person name="Guruge J."/>
            <person name="Turnbaugh P.J."/>
            <person name="Mahowald M."/>
            <person name="Liep D."/>
            <person name="Gordon J."/>
        </authorList>
    </citation>
    <scope>NUCLEOTIDE SEQUENCE [LARGE SCALE GENOMIC DNA]</scope>
    <source>
        <strain evidence="2">ATCC 25827</strain>
    </source>
</reference>
<proteinExistence type="predicted"/>
<evidence type="ECO:0000313" key="2">
    <source>
        <dbReference type="Proteomes" id="UP000004506"/>
    </source>
</evidence>
<dbReference type="EMBL" id="ABJD02000085">
    <property type="protein sequence ID" value="EDU60926.1"/>
    <property type="molecule type" value="Genomic_DNA"/>
</dbReference>
<name>A0AA86YVE0_PROST</name>
<comment type="caution">
    <text evidence="1">The sequence shown here is derived from an EMBL/GenBank/DDBJ whole genome shotgun (WGS) entry which is preliminary data.</text>
</comment>
<accession>A0AA86YVE0</accession>
<organism evidence="1 2">
    <name type="scientific">Providencia stuartii ATCC 25827</name>
    <dbReference type="NCBI Taxonomy" id="471874"/>
    <lineage>
        <taxon>Bacteria</taxon>
        <taxon>Pseudomonadati</taxon>
        <taxon>Pseudomonadota</taxon>
        <taxon>Gammaproteobacteria</taxon>
        <taxon>Enterobacterales</taxon>
        <taxon>Morganellaceae</taxon>
        <taxon>Providencia</taxon>
    </lineage>
</organism>
<gene>
    <name evidence="1" type="ORF">PROSTU_00907</name>
</gene>
<dbReference type="AlphaFoldDB" id="A0AA86YVE0"/>
<reference evidence="1 2" key="3">
    <citation type="submission" date="2008-05" db="EMBL/GenBank/DDBJ databases">
        <authorList>
            <person name="Fulton L."/>
            <person name="Clifton S."/>
            <person name="Fulton B."/>
            <person name="Xu J."/>
            <person name="Minx P."/>
            <person name="Pepin K.H."/>
            <person name="Johnson M."/>
            <person name="Thiruvilangam P."/>
            <person name="Bhonagiri V."/>
            <person name="Nash W.E."/>
            <person name="Mardis E.R."/>
            <person name="Wilson R.K."/>
        </authorList>
    </citation>
    <scope>NUCLEOTIDE SEQUENCE [LARGE SCALE GENOMIC DNA]</scope>
    <source>
        <strain evidence="1 2">ATCC 25827</strain>
    </source>
</reference>
<reference evidence="2" key="2">
    <citation type="submission" date="2008-04" db="EMBL/GenBank/DDBJ databases">
        <title>Draft genome sequence of Providencia stuartii(ATCC 25827).</title>
        <authorList>
            <person name="Sudarsanam P."/>
            <person name="Ley R."/>
            <person name="Guruge J."/>
            <person name="Turnbaugh P.J."/>
            <person name="Mahowald M."/>
            <person name="Liep D."/>
            <person name="Gordon J."/>
        </authorList>
    </citation>
    <scope>NUCLEOTIDE SEQUENCE [LARGE SCALE GENOMIC DNA]</scope>
    <source>
        <strain evidence="2">ATCC 25827</strain>
    </source>
</reference>